<reference evidence="1 2" key="1">
    <citation type="submission" date="2018-08" db="EMBL/GenBank/DDBJ databases">
        <title>A genome reference for cultivated species of the human gut microbiota.</title>
        <authorList>
            <person name="Zou Y."/>
            <person name="Xue W."/>
            <person name="Luo G."/>
        </authorList>
    </citation>
    <scope>NUCLEOTIDE SEQUENCE [LARGE SCALE GENOMIC DNA]</scope>
    <source>
        <strain evidence="1 2">OM06-2</strain>
    </source>
</reference>
<comment type="caution">
    <text evidence="1">The sequence shown here is derived from an EMBL/GenBank/DDBJ whole genome shotgun (WGS) entry which is preliminary data.</text>
</comment>
<name>A0A3E4Z8Q2_9BACT</name>
<dbReference type="EMBL" id="QSTW01000008">
    <property type="protein sequence ID" value="RGM91444.1"/>
    <property type="molecule type" value="Genomic_DNA"/>
</dbReference>
<accession>A0A3E4Z8Q2</accession>
<dbReference type="Proteomes" id="UP000260814">
    <property type="component" value="Unassembled WGS sequence"/>
</dbReference>
<sequence>MWKKGKRSKSSIRSKCHRVIGVIVFSLFMMHVQGSVPNLRDCASMMLSEREGKECTTNKKGVSAGLFFIGALIGLKIKRKSLMVFNQGDLNSFR</sequence>
<dbReference type="AlphaFoldDB" id="A0A3E4Z8Q2"/>
<protein>
    <submittedName>
        <fullName evidence="1">Uncharacterized protein</fullName>
    </submittedName>
</protein>
<gene>
    <name evidence="1" type="ORF">DXB87_08030</name>
</gene>
<proteinExistence type="predicted"/>
<organism evidence="1 2">
    <name type="scientific">Phocaeicola plebeius</name>
    <dbReference type="NCBI Taxonomy" id="310297"/>
    <lineage>
        <taxon>Bacteria</taxon>
        <taxon>Pseudomonadati</taxon>
        <taxon>Bacteroidota</taxon>
        <taxon>Bacteroidia</taxon>
        <taxon>Bacteroidales</taxon>
        <taxon>Bacteroidaceae</taxon>
        <taxon>Phocaeicola</taxon>
    </lineage>
</organism>
<evidence type="ECO:0000313" key="2">
    <source>
        <dbReference type="Proteomes" id="UP000260814"/>
    </source>
</evidence>
<evidence type="ECO:0000313" key="1">
    <source>
        <dbReference type="EMBL" id="RGM91444.1"/>
    </source>
</evidence>